<protein>
    <submittedName>
        <fullName evidence="6">TIGR03440 family protein</fullName>
    </submittedName>
</protein>
<organism evidence="6 7">
    <name type="scientific">Achromobacter piechaudii ATCC 43553</name>
    <dbReference type="NCBI Taxonomy" id="742159"/>
    <lineage>
        <taxon>Bacteria</taxon>
        <taxon>Pseudomonadati</taxon>
        <taxon>Pseudomonadota</taxon>
        <taxon>Betaproteobacteria</taxon>
        <taxon>Burkholderiales</taxon>
        <taxon>Alcaligenaceae</taxon>
        <taxon>Achromobacter</taxon>
    </lineage>
</organism>
<dbReference type="PATRIC" id="fig|742159.3.peg.3307"/>
<evidence type="ECO:0000256" key="2">
    <source>
        <dbReference type="ARBA" id="ARBA00023004"/>
    </source>
</evidence>
<keyword evidence="2" id="KW-0408">Iron</keyword>
<gene>
    <name evidence="6" type="ORF">HMPREF0004_2360</name>
</gene>
<dbReference type="InterPro" id="IPR016187">
    <property type="entry name" value="CTDL_fold"/>
</dbReference>
<feature type="domain" description="Sulfatase-modifying factor enzyme-like" evidence="4">
    <location>
        <begin position="209"/>
        <end position="449"/>
    </location>
</feature>
<dbReference type="InterPro" id="IPR005532">
    <property type="entry name" value="SUMF_dom"/>
</dbReference>
<reference evidence="7" key="1">
    <citation type="submission" date="2010-03" db="EMBL/GenBank/DDBJ databases">
        <title>Complete sequence of Mobiluncus curtisii ATCC 43063.</title>
        <authorList>
            <person name="Muzny D."/>
            <person name="Qin X."/>
            <person name="Deng J."/>
            <person name="Jiang H."/>
            <person name="Liu Y."/>
            <person name="Qu J."/>
            <person name="Song X.-Z."/>
            <person name="Zhang L."/>
            <person name="Thornton R."/>
            <person name="Coyle M."/>
            <person name="Francisco L."/>
            <person name="Jackson L."/>
            <person name="Javaid M."/>
            <person name="Korchina V."/>
            <person name="Kovar C."/>
            <person name="Mata R."/>
            <person name="Mathew T."/>
            <person name="Ngo R."/>
            <person name="Nguyen L."/>
            <person name="Nguyen N."/>
            <person name="Okwuonu G."/>
            <person name="Ongeri F."/>
            <person name="Pham C."/>
            <person name="Simmons D."/>
            <person name="Wilczek-Boney K."/>
            <person name="Hale W."/>
            <person name="Jakkamsetti A."/>
            <person name="Pham P."/>
            <person name="Ruth R."/>
            <person name="San Lucas F."/>
            <person name="Warren J."/>
            <person name="Zhang J."/>
            <person name="Zhao Z."/>
            <person name="Zhou C."/>
            <person name="Zhu D."/>
            <person name="Lee S."/>
            <person name="Bess C."/>
            <person name="Blankenburg K."/>
            <person name="Forbes L."/>
            <person name="Fu Q."/>
            <person name="Gubbala S."/>
            <person name="Hirani K."/>
            <person name="Jayaseelan J.C."/>
            <person name="Lara F."/>
            <person name="Munidasa M."/>
            <person name="Palculict T."/>
            <person name="Patil S."/>
            <person name="Pu L.-L."/>
            <person name="Saada N."/>
            <person name="Tang L."/>
            <person name="Weissenberger G."/>
            <person name="Zhu Y."/>
            <person name="Hemphill L."/>
            <person name="Shang Y."/>
            <person name="Youmans B."/>
            <person name="Ayvaz T."/>
            <person name="Ross M."/>
            <person name="Santibanez J."/>
            <person name="Aqrawi P."/>
            <person name="Gross S."/>
            <person name="Joshi V."/>
            <person name="Fowler G."/>
            <person name="Nazareth L."/>
            <person name="Reid J."/>
            <person name="Worley K."/>
            <person name="Petrosino J."/>
            <person name="Highlander S."/>
            <person name="Gibbs R."/>
            <person name="Gibbs R."/>
        </authorList>
    </citation>
    <scope>NUCLEOTIDE SEQUENCE [LARGE SCALE GENOMIC DNA]</scope>
    <source>
        <strain evidence="7">ATCC 43553</strain>
    </source>
</reference>
<dbReference type="AlphaFoldDB" id="D4XA63"/>
<evidence type="ECO:0000256" key="1">
    <source>
        <dbReference type="ARBA" id="ARBA00023002"/>
    </source>
</evidence>
<dbReference type="Pfam" id="PF03781">
    <property type="entry name" value="FGE-sulfatase"/>
    <property type="match status" value="1"/>
</dbReference>
<dbReference type="Pfam" id="PF12867">
    <property type="entry name" value="DinB_2"/>
    <property type="match status" value="1"/>
</dbReference>
<comment type="pathway">
    <text evidence="3">Amino-acid biosynthesis; ergothioneine biosynthesis.</text>
</comment>
<evidence type="ECO:0000259" key="4">
    <source>
        <dbReference type="Pfam" id="PF03781"/>
    </source>
</evidence>
<evidence type="ECO:0000313" key="6">
    <source>
        <dbReference type="EMBL" id="EFF76328.1"/>
    </source>
</evidence>
<dbReference type="Proteomes" id="UP000004510">
    <property type="component" value="Unassembled WGS sequence"/>
</dbReference>
<dbReference type="NCBIfam" id="TIGR03440">
    <property type="entry name" value="egtB_TIGR03440"/>
    <property type="match status" value="1"/>
</dbReference>
<evidence type="ECO:0000313" key="7">
    <source>
        <dbReference type="Proteomes" id="UP000004510"/>
    </source>
</evidence>
<dbReference type="PANTHER" id="PTHR23150:SF36">
    <property type="entry name" value="HERCYNINE OXYGENASE"/>
    <property type="match status" value="1"/>
</dbReference>
<dbReference type="InterPro" id="IPR017806">
    <property type="entry name" value="EgtB"/>
</dbReference>
<comment type="caution">
    <text evidence="6">The sequence shown here is derived from an EMBL/GenBank/DDBJ whole genome shotgun (WGS) entry which is preliminary data.</text>
</comment>
<evidence type="ECO:0000259" key="5">
    <source>
        <dbReference type="Pfam" id="PF12867"/>
    </source>
</evidence>
<dbReference type="InterPro" id="IPR024775">
    <property type="entry name" value="DinB-like"/>
</dbReference>
<dbReference type="HOGENOM" id="CLU_012431_9_0_4"/>
<dbReference type="GO" id="GO:0052699">
    <property type="term" value="P:ergothioneine biosynthetic process"/>
    <property type="evidence" value="ECO:0007669"/>
    <property type="project" value="InterPro"/>
</dbReference>
<keyword evidence="1" id="KW-0560">Oxidoreductase</keyword>
<dbReference type="InterPro" id="IPR051043">
    <property type="entry name" value="Sulfatase_Mod_Factor_Kinase"/>
</dbReference>
<name>D4XA63_9BURK</name>
<dbReference type="eggNOG" id="COG1262">
    <property type="taxonomic scope" value="Bacteria"/>
</dbReference>
<accession>D4XA63</accession>
<evidence type="ECO:0000256" key="3">
    <source>
        <dbReference type="ARBA" id="ARBA00037882"/>
    </source>
</evidence>
<dbReference type="PANTHER" id="PTHR23150">
    <property type="entry name" value="SULFATASE MODIFYING FACTOR 1, 2"/>
    <property type="match status" value="1"/>
</dbReference>
<dbReference type="InterPro" id="IPR042095">
    <property type="entry name" value="SUMF_sf"/>
</dbReference>
<proteinExistence type="predicted"/>
<dbReference type="SUPFAM" id="SSF56436">
    <property type="entry name" value="C-type lectin-like"/>
    <property type="match status" value="1"/>
</dbReference>
<dbReference type="EMBL" id="ADMS01000052">
    <property type="protein sequence ID" value="EFF76328.1"/>
    <property type="molecule type" value="Genomic_DNA"/>
</dbReference>
<feature type="domain" description="DinB-like" evidence="5">
    <location>
        <begin position="39"/>
        <end position="173"/>
    </location>
</feature>
<dbReference type="Gene3D" id="3.90.1580.10">
    <property type="entry name" value="paralog of FGE (formylglycine-generating enzyme)"/>
    <property type="match status" value="1"/>
</dbReference>
<sequence length="451" mass="50991">MTRAVHQRHWRIAMEPACLLTHPATGPYASGQAGQHDRYDAVRSTSTALAAPLSPEDCQVQSMPDCSPVKWHLAHTTWFFETFLLTHFHPAYSVFHPQYRMLFNSYYNAIGAKHPRPQRGLLSRPALSEVLQYRQHVDAAMHDLISRMGGSDPAFDALLELGLNHEQQHQELILTDLKHMLSFNPLKPAYVAGGSPALPPATPAGWTRYGGGITRIGHDGRGFGFDNEGPAHEVLLTPYYLADRLVTQHEYLAFIRDGGYKRPELWLSAGWDRVCAEGWQAPLYWQGQRDDWQVFTLRGMREPELQAPVTHISYFEADAYARWARVRLPREAEWEHAARQQTDPVFPGRANMLENGHLEPRPAPARNSAGGPVQLFGDAWEWTASAYDAYPGYKPDAGAVGEYNGKFMCNQYVLRGGSCITPRDHIRASYRNFFPPEARWQFSGIRLARDA</sequence>